<name>A0A5Q5BLL1_MYCSS</name>
<dbReference type="InterPro" id="IPR029069">
    <property type="entry name" value="HotDog_dom_sf"/>
</dbReference>
<dbReference type="AlphaFoldDB" id="A0A5Q5BLL1"/>
<dbReference type="InterPro" id="IPR049450">
    <property type="entry name" value="ACOT8-like_C"/>
</dbReference>
<accession>A0A5Q5BLL1</accession>
<sequence length="268" mass="28533">MIGHLYHRLPDDPSAGEGLAAFESTADTRSNWDPTIQHGSPPLALLTRAVEDLAAGSGLRVGRLALDILGAIPVAPVLVRSEVLRPGTRISLMAAEMLASRPDGSHRAVARVTAWLLAPSDTADAVTDRYPPLAEGEVTGLAHAWEGAPGYLETVNWRRQADDGNSAVAWLTPLVPLIDNEPTTALQRLAMVVDSANGIGAALDPTEFMFMNTDTVVHLHRLPEGSDFGLRTRGSIGPDGVGVTTAELFDRRGFIGASAQTLLVQRQR</sequence>
<dbReference type="InterPro" id="IPR049449">
    <property type="entry name" value="TesB_ACOT8-like_N"/>
</dbReference>
<organism evidence="3">
    <name type="scientific">Mycobacterium sp. (strain MCS)</name>
    <dbReference type="NCBI Taxonomy" id="164756"/>
    <lineage>
        <taxon>Bacteria</taxon>
        <taxon>Bacillati</taxon>
        <taxon>Actinomycetota</taxon>
        <taxon>Actinomycetes</taxon>
        <taxon>Mycobacteriales</taxon>
        <taxon>Mycobacteriaceae</taxon>
        <taxon>Mycobacterium</taxon>
    </lineage>
</organism>
<gene>
    <name evidence="3" type="ordered locus">Mmcs_3138</name>
</gene>
<feature type="domain" description="Acyl-CoA thioesterase-like N-terminal HotDog" evidence="1">
    <location>
        <begin position="29"/>
        <end position="116"/>
    </location>
</feature>
<dbReference type="KEGG" id="mmc:Mmcs_3138"/>
<dbReference type="Pfam" id="PF20789">
    <property type="entry name" value="4HBT_3C"/>
    <property type="match status" value="1"/>
</dbReference>
<dbReference type="Pfam" id="PF13622">
    <property type="entry name" value="4HBT_3"/>
    <property type="match status" value="1"/>
</dbReference>
<dbReference type="SUPFAM" id="SSF54637">
    <property type="entry name" value="Thioesterase/thiol ester dehydrase-isomerase"/>
    <property type="match status" value="1"/>
</dbReference>
<reference evidence="3" key="1">
    <citation type="submission" date="2006-06" db="EMBL/GenBank/DDBJ databases">
        <title>Complete sequence of chromosome of Mycobacterium sp. MCS.</title>
        <authorList>
            <consortium name="US DOE Joint Genome Institute"/>
            <person name="Copeland A."/>
            <person name="Lucas S."/>
            <person name="Lapidus A."/>
            <person name="Barry K."/>
            <person name="Detter J.C."/>
            <person name="Glavina del Rio T."/>
            <person name="Hammon N."/>
            <person name="Israni S."/>
            <person name="Dalin E."/>
            <person name="Tice H."/>
            <person name="Pitluck S."/>
            <person name="Martinez M."/>
            <person name="Schmutz J."/>
            <person name="Larimer F."/>
            <person name="Land M."/>
            <person name="Hauser L."/>
            <person name="Kyrpides N."/>
            <person name="Kim E."/>
            <person name="Miller C.D."/>
            <person name="Hughes J.E."/>
            <person name="Anderson A.J."/>
            <person name="Sims R.C."/>
            <person name="Richardson P."/>
        </authorList>
    </citation>
    <scope>NUCLEOTIDE SEQUENCE [LARGE SCALE GENOMIC DNA]</scope>
    <source>
        <strain evidence="3">MCS</strain>
    </source>
</reference>
<evidence type="ECO:0000259" key="2">
    <source>
        <dbReference type="Pfam" id="PF20789"/>
    </source>
</evidence>
<evidence type="ECO:0000313" key="3">
    <source>
        <dbReference type="EMBL" id="ABG09245.1"/>
    </source>
</evidence>
<evidence type="ECO:0008006" key="4">
    <source>
        <dbReference type="Google" id="ProtNLM"/>
    </source>
</evidence>
<feature type="domain" description="Acyl-CoA thioesterase-like C-terminal" evidence="2">
    <location>
        <begin position="143"/>
        <end position="264"/>
    </location>
</feature>
<dbReference type="EMBL" id="CP000384">
    <property type="protein sequence ID" value="ABG09245.1"/>
    <property type="molecule type" value="Genomic_DNA"/>
</dbReference>
<proteinExistence type="predicted"/>
<protein>
    <recommendedName>
        <fullName evidence="4">Thioesterase family protein</fullName>
    </recommendedName>
</protein>
<evidence type="ECO:0000259" key="1">
    <source>
        <dbReference type="Pfam" id="PF13622"/>
    </source>
</evidence>